<comment type="caution">
    <text evidence="1">The sequence shown here is derived from an EMBL/GenBank/DDBJ whole genome shotgun (WGS) entry which is preliminary data.</text>
</comment>
<reference evidence="1 2" key="1">
    <citation type="submission" date="2015-12" db="EMBL/GenBank/DDBJ databases">
        <title>Genome sequence of the marine Rhodobacteraceae strain O3.65, Candidatus Tritonibacter horizontis.</title>
        <authorList>
            <person name="Poehlein A."/>
            <person name="Giebel H.A."/>
            <person name="Voget S."/>
            <person name="Brinkhoff T."/>
        </authorList>
    </citation>
    <scope>NUCLEOTIDE SEQUENCE [LARGE SCALE GENOMIC DNA]</scope>
    <source>
        <strain evidence="1 2">O3.65</strain>
    </source>
</reference>
<protein>
    <recommendedName>
        <fullName evidence="3">Heme-binding protein</fullName>
    </recommendedName>
</protein>
<evidence type="ECO:0000313" key="2">
    <source>
        <dbReference type="Proteomes" id="UP000068382"/>
    </source>
</evidence>
<dbReference type="Pfam" id="PF03928">
    <property type="entry name" value="HbpS-like"/>
    <property type="match status" value="1"/>
</dbReference>
<dbReference type="Proteomes" id="UP000068382">
    <property type="component" value="Unassembled WGS sequence"/>
</dbReference>
<proteinExistence type="predicted"/>
<dbReference type="Gene3D" id="3.30.450.150">
    <property type="entry name" value="Haem-degrading domain"/>
    <property type="match status" value="1"/>
</dbReference>
<dbReference type="SUPFAM" id="SSF143744">
    <property type="entry name" value="GlcG-like"/>
    <property type="match status" value="1"/>
</dbReference>
<accession>A0A132C2D8</accession>
<evidence type="ECO:0008006" key="3">
    <source>
        <dbReference type="Google" id="ProtNLM"/>
    </source>
</evidence>
<dbReference type="InterPro" id="IPR052517">
    <property type="entry name" value="GlcG_carb_metab_protein"/>
</dbReference>
<dbReference type="PANTHER" id="PTHR34309">
    <property type="entry name" value="SLR1406 PROTEIN"/>
    <property type="match status" value="1"/>
</dbReference>
<sequence length="139" mass="14174">MQFEIAKALGEAALSQADQHQLPPLAIVILDAGGLIKFAATQDGAGSLRHPIALAKANAAIGMGMSTRQLYALFEQGVLPDRFATSISTVSTQGFAPQPGGELTRKAGVTLGSIGISGASSDQDEAVAIESLRNLGLAS</sequence>
<dbReference type="AlphaFoldDB" id="A0A132C2D8"/>
<keyword evidence="2" id="KW-1185">Reference proteome</keyword>
<dbReference type="InterPro" id="IPR038084">
    <property type="entry name" value="PduO/GlcC-like_sf"/>
</dbReference>
<dbReference type="RefSeq" id="WP_068240828.1">
    <property type="nucleotide sequence ID" value="NZ_LPUY01000025.1"/>
</dbReference>
<name>A0A132C2D8_9RHOB</name>
<dbReference type="PANTHER" id="PTHR34309:SF10">
    <property type="entry name" value="SLR1406 PROTEIN"/>
    <property type="match status" value="1"/>
</dbReference>
<dbReference type="OrthoDB" id="9815788at2"/>
<evidence type="ECO:0000313" key="1">
    <source>
        <dbReference type="EMBL" id="KUP94200.1"/>
    </source>
</evidence>
<dbReference type="InterPro" id="IPR005624">
    <property type="entry name" value="PduO/GlcC-like"/>
</dbReference>
<dbReference type="EMBL" id="LPUY01000025">
    <property type="protein sequence ID" value="KUP94200.1"/>
    <property type="molecule type" value="Genomic_DNA"/>
</dbReference>
<gene>
    <name evidence="1" type="ORF">TRIHO_09360</name>
</gene>
<organism evidence="1 2">
    <name type="scientific">Tritonibacter horizontis</name>
    <dbReference type="NCBI Taxonomy" id="1768241"/>
    <lineage>
        <taxon>Bacteria</taxon>
        <taxon>Pseudomonadati</taxon>
        <taxon>Pseudomonadota</taxon>
        <taxon>Alphaproteobacteria</taxon>
        <taxon>Rhodobacterales</taxon>
        <taxon>Paracoccaceae</taxon>
        <taxon>Tritonibacter</taxon>
    </lineage>
</organism>